<dbReference type="SUPFAM" id="SSF53335">
    <property type="entry name" value="S-adenosyl-L-methionine-dependent methyltransferases"/>
    <property type="match status" value="1"/>
</dbReference>
<evidence type="ECO:0000313" key="4">
    <source>
        <dbReference type="EMBL" id="KAK7548775.1"/>
    </source>
</evidence>
<dbReference type="PANTHER" id="PTHR13393">
    <property type="entry name" value="SAM-DEPENDENT METHYLTRANSFERASE"/>
    <property type="match status" value="1"/>
</dbReference>
<feature type="compositionally biased region" description="Basic and acidic residues" evidence="3">
    <location>
        <begin position="455"/>
        <end position="475"/>
    </location>
</feature>
<name>A0ABR1MHS6_9PEZI</name>
<evidence type="ECO:0000256" key="3">
    <source>
        <dbReference type="SAM" id="MobiDB-lite"/>
    </source>
</evidence>
<reference evidence="4 5" key="1">
    <citation type="submission" date="2024-04" db="EMBL/GenBank/DDBJ databases">
        <title>Phyllosticta paracitricarpa is synonymous to the EU quarantine fungus P. citricarpa based on phylogenomic analyses.</title>
        <authorList>
            <consortium name="Lawrence Berkeley National Laboratory"/>
            <person name="Van Ingen-Buijs V.A."/>
            <person name="Van Westerhoven A.C."/>
            <person name="Haridas S."/>
            <person name="Skiadas P."/>
            <person name="Martin F."/>
            <person name="Groenewald J.Z."/>
            <person name="Crous P.W."/>
            <person name="Seidl M.F."/>
        </authorList>
    </citation>
    <scope>NUCLEOTIDE SEQUENCE [LARGE SCALE GENOMIC DNA]</scope>
    <source>
        <strain evidence="4 5">CBS 122670</strain>
    </source>
</reference>
<sequence length="489" mass="56272">MGVYSVFRRRLVRIFRQWLPLMLRPKRPWRPRLPDSEWIGPIFQRDYNIHLTMPKNRLYPTPSRAQYVCWMRSLVDSMNPSWYEDFDPQSETRPSVREKEHATGLDIGTGASAIYPLLALRLRPKWFMYGTDIDTTSLEYASKNLKDNELNERCKLLLRNPTSNLIPTKEELGRDALDFVMTNPPFFSSVSEWQDSLSGKFGRVPPTSVCAGAQAEMVYEGQEGGGDGGDYAFALRLYRESQQQSSVTVQWYSVMFGKKDSAHLFVILLRNEGCSNFAAFILGADSRTRRWIIAWSWQDLRPDCIVSHCESIRPSLNPKPTDYSIPNKSGQKTQRIQREVMSLLGSLSPPFESKWNEKLGIGVCRTREIVWNRAFKRKVRQIAEGDLPPTSQKKLEEANTKPISLGMMVIVEEKQVIVRWTQGTQHLWFDSFCGFLREALRPLLVEGVSKLEKPTCRDDADNTHARSKSAKDKSFDQSNTSTRKRRKLA</sequence>
<evidence type="ECO:0000256" key="1">
    <source>
        <dbReference type="ARBA" id="ARBA00022603"/>
    </source>
</evidence>
<keyword evidence="5" id="KW-1185">Reference proteome</keyword>
<dbReference type="InterPro" id="IPR010286">
    <property type="entry name" value="METTL16/RlmF"/>
</dbReference>
<evidence type="ECO:0008006" key="6">
    <source>
        <dbReference type="Google" id="ProtNLM"/>
    </source>
</evidence>
<protein>
    <recommendedName>
        <fullName evidence="6">U6 small nuclear RNA (adenine-(43)-N(6))-methyltransferase</fullName>
    </recommendedName>
</protein>
<dbReference type="EMBL" id="JBBPDW010000010">
    <property type="protein sequence ID" value="KAK7548775.1"/>
    <property type="molecule type" value="Genomic_DNA"/>
</dbReference>
<dbReference type="CDD" id="cd02440">
    <property type="entry name" value="AdoMet_MTases"/>
    <property type="match status" value="1"/>
</dbReference>
<accession>A0ABR1MHS6</accession>
<keyword evidence="2" id="KW-0808">Transferase</keyword>
<dbReference type="InterPro" id="IPR029063">
    <property type="entry name" value="SAM-dependent_MTases_sf"/>
</dbReference>
<proteinExistence type="predicted"/>
<dbReference type="Pfam" id="PF05971">
    <property type="entry name" value="Methyltransf_10"/>
    <property type="match status" value="1"/>
</dbReference>
<keyword evidence="1" id="KW-0489">Methyltransferase</keyword>
<dbReference type="PANTHER" id="PTHR13393:SF0">
    <property type="entry name" value="RNA N6-ADENOSINE-METHYLTRANSFERASE METTL16"/>
    <property type="match status" value="1"/>
</dbReference>
<evidence type="ECO:0000313" key="5">
    <source>
        <dbReference type="Proteomes" id="UP001365128"/>
    </source>
</evidence>
<feature type="region of interest" description="Disordered" evidence="3">
    <location>
        <begin position="455"/>
        <end position="489"/>
    </location>
</feature>
<dbReference type="Gene3D" id="3.40.50.150">
    <property type="entry name" value="Vaccinia Virus protein VP39"/>
    <property type="match status" value="1"/>
</dbReference>
<dbReference type="Proteomes" id="UP001365128">
    <property type="component" value="Unassembled WGS sequence"/>
</dbReference>
<comment type="caution">
    <text evidence="4">The sequence shown here is derived from an EMBL/GenBank/DDBJ whole genome shotgun (WGS) entry which is preliminary data.</text>
</comment>
<gene>
    <name evidence="4" type="ORF">IWX46DRAFT_648563</name>
</gene>
<organism evidence="4 5">
    <name type="scientific">Phyllosticta citricarpa</name>
    <dbReference type="NCBI Taxonomy" id="55181"/>
    <lineage>
        <taxon>Eukaryota</taxon>
        <taxon>Fungi</taxon>
        <taxon>Dikarya</taxon>
        <taxon>Ascomycota</taxon>
        <taxon>Pezizomycotina</taxon>
        <taxon>Dothideomycetes</taxon>
        <taxon>Dothideomycetes incertae sedis</taxon>
        <taxon>Botryosphaeriales</taxon>
        <taxon>Phyllostictaceae</taxon>
        <taxon>Phyllosticta</taxon>
    </lineage>
</organism>
<evidence type="ECO:0000256" key="2">
    <source>
        <dbReference type="ARBA" id="ARBA00022679"/>
    </source>
</evidence>